<accession>A0A164YC62</accession>
<evidence type="ECO:0000256" key="9">
    <source>
        <dbReference type="ARBA" id="ARBA00023242"/>
    </source>
</evidence>
<keyword evidence="6 12" id="KW-1133">Transmembrane helix</keyword>
<evidence type="ECO:0000313" key="14">
    <source>
        <dbReference type="Proteomes" id="UP000076722"/>
    </source>
</evidence>
<evidence type="ECO:0000256" key="7">
    <source>
        <dbReference type="ARBA" id="ARBA00023098"/>
    </source>
</evidence>
<feature type="compositionally biased region" description="Polar residues" evidence="11">
    <location>
        <begin position="325"/>
        <end position="334"/>
    </location>
</feature>
<feature type="region of interest" description="Disordered" evidence="11">
    <location>
        <begin position="274"/>
        <end position="334"/>
    </location>
</feature>
<name>A0A164YC62_9AGAM</name>
<evidence type="ECO:0000256" key="12">
    <source>
        <dbReference type="SAM" id="Phobius"/>
    </source>
</evidence>
<feature type="region of interest" description="Disordered" evidence="11">
    <location>
        <begin position="159"/>
        <end position="209"/>
    </location>
</feature>
<evidence type="ECO:0000256" key="4">
    <source>
        <dbReference type="ARBA" id="ARBA00022490"/>
    </source>
</evidence>
<keyword evidence="14" id="KW-1185">Reference proteome</keyword>
<evidence type="ECO:0000256" key="8">
    <source>
        <dbReference type="ARBA" id="ARBA00023136"/>
    </source>
</evidence>
<evidence type="ECO:0000256" key="2">
    <source>
        <dbReference type="ARBA" id="ARBA00004496"/>
    </source>
</evidence>
<dbReference type="EMBL" id="KV419398">
    <property type="protein sequence ID" value="KZS96779.1"/>
    <property type="molecule type" value="Genomic_DNA"/>
</dbReference>
<sequence length="354" mass="39856">MPPPQRTAFYPPNDSATYKDLLLFEERLKTNAAVLKSRKSRYQAFLYSVIASICVLASDVWLDTDLVTLLPNLALHKAWRDDIRITLHRYIAWGMLMVALTTLVLFFASGTYAEKVQYANRYVPHANKALRSFNMHLNMRPQPLQSKLNPFHYLFPRPAAAPSSQPQQSSPQRSPPTSPGSSKRTSPLPTPISPMPPATNPRGELIFSSRVDKNFRESYERYRASFERKREDRERAARGVVVWRYTKWIPGIRMIPWIREKEKEQEALATAALSAIRQTPTPNSSRRSSPAPHSKRRRGGPTAGSRSGTPILLRDIAPDRERSENQTYSLGSSLTEESIVGAESGFGSSSVSSV</sequence>
<evidence type="ECO:0000256" key="5">
    <source>
        <dbReference type="ARBA" id="ARBA00022692"/>
    </source>
</evidence>
<dbReference type="Proteomes" id="UP000076722">
    <property type="component" value="Unassembled WGS sequence"/>
</dbReference>
<keyword evidence="5 12" id="KW-0812">Transmembrane</keyword>
<protein>
    <recommendedName>
        <fullName evidence="10">Transmembrane protein 188</fullName>
    </recommendedName>
</protein>
<gene>
    <name evidence="13" type="ORF">SISNIDRAFT_482573</name>
</gene>
<dbReference type="GO" id="GO:0031965">
    <property type="term" value="C:nuclear membrane"/>
    <property type="evidence" value="ECO:0007669"/>
    <property type="project" value="UniProtKB-SubCell"/>
</dbReference>
<keyword evidence="9" id="KW-0539">Nucleus</keyword>
<dbReference type="InterPro" id="IPR005605">
    <property type="entry name" value="Spo7"/>
</dbReference>
<comment type="similarity">
    <text evidence="3">Belongs to the CNEP1R1 family.</text>
</comment>
<evidence type="ECO:0000256" key="1">
    <source>
        <dbReference type="ARBA" id="ARBA00004232"/>
    </source>
</evidence>
<keyword evidence="4" id="KW-0963">Cytoplasm</keyword>
<comment type="subcellular location">
    <subcellularLocation>
        <location evidence="2">Cytoplasm</location>
    </subcellularLocation>
    <subcellularLocation>
        <location evidence="1">Nucleus membrane</location>
        <topology evidence="1">Multi-pass membrane protein</topology>
    </subcellularLocation>
</comment>
<dbReference type="InterPro" id="IPR019168">
    <property type="entry name" value="NEP1-R1"/>
</dbReference>
<dbReference type="PANTHER" id="PTHR20996:SF1">
    <property type="entry name" value="NUCLEAR ENVELOPE PHOSPHATASE-REGULATORY SUBUNIT 1"/>
    <property type="match status" value="1"/>
</dbReference>
<dbReference type="AlphaFoldDB" id="A0A164YC62"/>
<proteinExistence type="inferred from homology"/>
<evidence type="ECO:0000256" key="11">
    <source>
        <dbReference type="SAM" id="MobiDB-lite"/>
    </source>
</evidence>
<feature type="compositionally biased region" description="Low complexity" evidence="11">
    <location>
        <begin position="280"/>
        <end position="292"/>
    </location>
</feature>
<evidence type="ECO:0000256" key="10">
    <source>
        <dbReference type="ARBA" id="ARBA00030458"/>
    </source>
</evidence>
<evidence type="ECO:0000313" key="13">
    <source>
        <dbReference type="EMBL" id="KZS96779.1"/>
    </source>
</evidence>
<organism evidence="13 14">
    <name type="scientific">Sistotremastrum niveocremeum HHB9708</name>
    <dbReference type="NCBI Taxonomy" id="1314777"/>
    <lineage>
        <taxon>Eukaryota</taxon>
        <taxon>Fungi</taxon>
        <taxon>Dikarya</taxon>
        <taxon>Basidiomycota</taxon>
        <taxon>Agaricomycotina</taxon>
        <taxon>Agaricomycetes</taxon>
        <taxon>Sistotremastrales</taxon>
        <taxon>Sistotremastraceae</taxon>
        <taxon>Sertulicium</taxon>
        <taxon>Sertulicium niveocremeum</taxon>
    </lineage>
</organism>
<keyword evidence="8 12" id="KW-0472">Membrane</keyword>
<dbReference type="OrthoDB" id="5599171at2759"/>
<feature type="transmembrane region" description="Helical" evidence="12">
    <location>
        <begin position="44"/>
        <end position="62"/>
    </location>
</feature>
<feature type="compositionally biased region" description="Pro residues" evidence="11">
    <location>
        <begin position="188"/>
        <end position="199"/>
    </location>
</feature>
<feature type="transmembrane region" description="Helical" evidence="12">
    <location>
        <begin position="90"/>
        <end position="113"/>
    </location>
</feature>
<dbReference type="Pfam" id="PF03907">
    <property type="entry name" value="Spo7"/>
    <property type="match status" value="1"/>
</dbReference>
<dbReference type="GO" id="GO:0019888">
    <property type="term" value="F:protein phosphatase regulator activity"/>
    <property type="evidence" value="ECO:0007669"/>
    <property type="project" value="InterPro"/>
</dbReference>
<dbReference type="GO" id="GO:0006629">
    <property type="term" value="P:lipid metabolic process"/>
    <property type="evidence" value="ECO:0007669"/>
    <property type="project" value="UniProtKB-KW"/>
</dbReference>
<evidence type="ECO:0000256" key="3">
    <source>
        <dbReference type="ARBA" id="ARBA00010998"/>
    </source>
</evidence>
<feature type="compositionally biased region" description="Low complexity" evidence="11">
    <location>
        <begin position="159"/>
        <end position="172"/>
    </location>
</feature>
<evidence type="ECO:0000256" key="6">
    <source>
        <dbReference type="ARBA" id="ARBA00022989"/>
    </source>
</evidence>
<dbReference type="GO" id="GO:0071595">
    <property type="term" value="C:Nem1-Spo7 phosphatase complex"/>
    <property type="evidence" value="ECO:0007669"/>
    <property type="project" value="InterPro"/>
</dbReference>
<dbReference type="PANTHER" id="PTHR20996">
    <property type="entry name" value="NUCLEAR ENVELOPE PHOSPHATASE-REGULATORY SUBUNIT 1"/>
    <property type="match status" value="1"/>
</dbReference>
<keyword evidence="7" id="KW-0443">Lipid metabolism</keyword>
<dbReference type="STRING" id="1314777.A0A164YC62"/>
<reference evidence="13 14" key="1">
    <citation type="journal article" date="2016" name="Mol. Biol. Evol.">
        <title>Comparative Genomics of Early-Diverging Mushroom-Forming Fungi Provides Insights into the Origins of Lignocellulose Decay Capabilities.</title>
        <authorList>
            <person name="Nagy L.G."/>
            <person name="Riley R."/>
            <person name="Tritt A."/>
            <person name="Adam C."/>
            <person name="Daum C."/>
            <person name="Floudas D."/>
            <person name="Sun H."/>
            <person name="Yadav J.S."/>
            <person name="Pangilinan J."/>
            <person name="Larsson K.H."/>
            <person name="Matsuura K."/>
            <person name="Barry K."/>
            <person name="Labutti K."/>
            <person name="Kuo R."/>
            <person name="Ohm R.A."/>
            <person name="Bhattacharya S.S."/>
            <person name="Shirouzu T."/>
            <person name="Yoshinaga Y."/>
            <person name="Martin F.M."/>
            <person name="Grigoriev I.V."/>
            <person name="Hibbett D.S."/>
        </authorList>
    </citation>
    <scope>NUCLEOTIDE SEQUENCE [LARGE SCALE GENOMIC DNA]</scope>
    <source>
        <strain evidence="13 14">HHB9708</strain>
    </source>
</reference>
<dbReference type="GO" id="GO:0005737">
    <property type="term" value="C:cytoplasm"/>
    <property type="evidence" value="ECO:0007669"/>
    <property type="project" value="UniProtKB-SubCell"/>
</dbReference>